<evidence type="ECO:0000256" key="2">
    <source>
        <dbReference type="ARBA" id="ARBA00022525"/>
    </source>
</evidence>
<dbReference type="Gene3D" id="2.150.10.10">
    <property type="entry name" value="Serralysin-like metalloprotease, C-terminal"/>
    <property type="match status" value="1"/>
</dbReference>
<keyword evidence="4" id="KW-0479">Metal-binding</keyword>
<dbReference type="AlphaFoldDB" id="A0A923MC21"/>
<evidence type="ECO:0000313" key="9">
    <source>
        <dbReference type="EMBL" id="MBC5767910.1"/>
    </source>
</evidence>
<dbReference type="GO" id="GO:0005509">
    <property type="term" value="F:calcium ion binding"/>
    <property type="evidence" value="ECO:0007669"/>
    <property type="project" value="InterPro"/>
</dbReference>
<dbReference type="InterPro" id="IPR034033">
    <property type="entry name" value="Serralysin-like"/>
</dbReference>
<evidence type="ECO:0000256" key="5">
    <source>
        <dbReference type="ARBA" id="ARBA00022737"/>
    </source>
</evidence>
<evidence type="ECO:0000256" key="1">
    <source>
        <dbReference type="ARBA" id="ARBA00004613"/>
    </source>
</evidence>
<evidence type="ECO:0000256" key="3">
    <source>
        <dbReference type="ARBA" id="ARBA00022670"/>
    </source>
</evidence>
<feature type="domain" description="Peptidase metallopeptidase" evidence="8">
    <location>
        <begin position="50"/>
        <end position="249"/>
    </location>
</feature>
<dbReference type="GO" id="GO:0006508">
    <property type="term" value="P:proteolysis"/>
    <property type="evidence" value="ECO:0007669"/>
    <property type="project" value="UniProtKB-KW"/>
</dbReference>
<evidence type="ECO:0000256" key="7">
    <source>
        <dbReference type="ARBA" id="ARBA00022833"/>
    </source>
</evidence>
<dbReference type="CDD" id="cd04277">
    <property type="entry name" value="ZnMc_serralysin_like"/>
    <property type="match status" value="1"/>
</dbReference>
<accession>A0A923MC21</accession>
<evidence type="ECO:0000259" key="8">
    <source>
        <dbReference type="SMART" id="SM00235"/>
    </source>
</evidence>
<dbReference type="Pfam" id="PF08548">
    <property type="entry name" value="Peptidase_M10_C"/>
    <property type="match status" value="1"/>
</dbReference>
<evidence type="ECO:0000256" key="4">
    <source>
        <dbReference type="ARBA" id="ARBA00022723"/>
    </source>
</evidence>
<comment type="caution">
    <text evidence="9">The sequence shown here is derived from an EMBL/GenBank/DDBJ whole genome shotgun (WGS) entry which is preliminary data.</text>
</comment>
<reference evidence="9" key="1">
    <citation type="submission" date="2020-08" db="EMBL/GenBank/DDBJ databases">
        <title>Ramlibacter sp. GTP1 16S ribosomal RNA gene genome sequencing and assembly.</title>
        <authorList>
            <person name="Kang M."/>
        </authorList>
    </citation>
    <scope>NUCLEOTIDE SEQUENCE</scope>
    <source>
        <strain evidence="9">GTP1</strain>
    </source>
</reference>
<dbReference type="SUPFAM" id="SSF55486">
    <property type="entry name" value="Metalloproteases ('zincins'), catalytic domain"/>
    <property type="match status" value="1"/>
</dbReference>
<dbReference type="GO" id="GO:0008270">
    <property type="term" value="F:zinc ion binding"/>
    <property type="evidence" value="ECO:0007669"/>
    <property type="project" value="InterPro"/>
</dbReference>
<proteinExistence type="predicted"/>
<evidence type="ECO:0000313" key="10">
    <source>
        <dbReference type="Proteomes" id="UP000596827"/>
    </source>
</evidence>
<keyword evidence="10" id="KW-1185">Reference proteome</keyword>
<dbReference type="Pfam" id="PF00413">
    <property type="entry name" value="Peptidase_M10"/>
    <property type="match status" value="1"/>
</dbReference>
<keyword evidence="5" id="KW-0677">Repeat</keyword>
<gene>
    <name evidence="9" type="ORF">H8R02_25835</name>
</gene>
<dbReference type="RefSeq" id="WP_187084395.1">
    <property type="nucleotide sequence ID" value="NZ_JACORU010000013.1"/>
</dbReference>
<dbReference type="GO" id="GO:0005615">
    <property type="term" value="C:extracellular space"/>
    <property type="evidence" value="ECO:0007669"/>
    <property type="project" value="InterPro"/>
</dbReference>
<dbReference type="InterPro" id="IPR024079">
    <property type="entry name" value="MetalloPept_cat_dom_sf"/>
</dbReference>
<keyword evidence="2" id="KW-0964">Secreted</keyword>
<keyword evidence="3" id="KW-0645">Protease</keyword>
<dbReference type="GO" id="GO:0004222">
    <property type="term" value="F:metalloendopeptidase activity"/>
    <property type="evidence" value="ECO:0007669"/>
    <property type="project" value="InterPro"/>
</dbReference>
<name>A0A923MC21_9BURK</name>
<dbReference type="EMBL" id="JACORU010000013">
    <property type="protein sequence ID" value="MBC5767910.1"/>
    <property type="molecule type" value="Genomic_DNA"/>
</dbReference>
<dbReference type="InterPro" id="IPR013858">
    <property type="entry name" value="Peptidase_M10B_C"/>
</dbReference>
<dbReference type="SUPFAM" id="SSF51120">
    <property type="entry name" value="beta-Roll"/>
    <property type="match status" value="1"/>
</dbReference>
<organism evidence="9 10">
    <name type="scientific">Ramlibacter albus</name>
    <dbReference type="NCBI Taxonomy" id="2079448"/>
    <lineage>
        <taxon>Bacteria</taxon>
        <taxon>Pseudomonadati</taxon>
        <taxon>Pseudomonadota</taxon>
        <taxon>Betaproteobacteria</taxon>
        <taxon>Burkholderiales</taxon>
        <taxon>Comamonadaceae</taxon>
        <taxon>Ramlibacter</taxon>
    </lineage>
</organism>
<dbReference type="InterPro" id="IPR011049">
    <property type="entry name" value="Serralysin-like_metalloprot_C"/>
</dbReference>
<sequence>MSSAYVCMCPMCAGPLAGSKPTDLPPAPAAAVVATSITGDYRVDCLLENAQLRWNATAAMGTSVEVTYSFMTAKPTYGGTDSGGDVGFRAYTTQQMEAVRGIFTRLATETGLRFREVADSATSYGQIRFGNNTQTVSAGYAYMPNSTGDDLSGDVWTDDSDPTNLTNVGAGTYAYSTLVHEIGHALGLKHPGNYNAGEASRATTAGNFLGAAEDSTVYTIMSYRDNSNGVQRDWFGSYDLLALRALYGAGTGNSGDTRFSFDSTAATRLATIYDSGGTDTLDVSASGAASTVDMRPGGFSTVGGTTANNVSIDLSTTVENFVGSASNDTVTGNTANNRFTLGAGTNRADGGAGTDVAVYGSARAGYQVANSNGTLTVSGNGATDTLSNIERLEFSDRRLAFDVKSQQVAKVLGAVFGPSTIPQFEGIGLQLMDGGMSYETLMGAALQFRLGANATNEAVVGLLLQNLLGFEMPAAVIANFTPFITSGQYTQATFGILAADHPLNTNNINLVGIIANGVSYT</sequence>
<dbReference type="Gene3D" id="3.40.390.10">
    <property type="entry name" value="Collagenase (Catalytic Domain)"/>
    <property type="match status" value="1"/>
</dbReference>
<protein>
    <submittedName>
        <fullName evidence="9">M10 family metallopeptidase C-terminal domain-containing protein</fullName>
    </submittedName>
</protein>
<dbReference type="SMART" id="SM00235">
    <property type="entry name" value="ZnMc"/>
    <property type="match status" value="1"/>
</dbReference>
<dbReference type="InterPro" id="IPR001818">
    <property type="entry name" value="Pept_M10_metallopeptidase"/>
</dbReference>
<dbReference type="GO" id="GO:0031012">
    <property type="term" value="C:extracellular matrix"/>
    <property type="evidence" value="ECO:0007669"/>
    <property type="project" value="InterPro"/>
</dbReference>
<evidence type="ECO:0000256" key="6">
    <source>
        <dbReference type="ARBA" id="ARBA00022801"/>
    </source>
</evidence>
<keyword evidence="7" id="KW-0862">Zinc</keyword>
<dbReference type="Proteomes" id="UP000596827">
    <property type="component" value="Unassembled WGS sequence"/>
</dbReference>
<keyword evidence="6" id="KW-0378">Hydrolase</keyword>
<comment type="subcellular location">
    <subcellularLocation>
        <location evidence="1">Secreted</location>
    </subcellularLocation>
</comment>
<dbReference type="InterPro" id="IPR006026">
    <property type="entry name" value="Peptidase_Metallo"/>
</dbReference>